<dbReference type="EMBL" id="NFHM01000004">
    <property type="protein sequence ID" value="OUN44858.1"/>
    <property type="molecule type" value="Genomic_DNA"/>
</dbReference>
<accession>A0A1Y3UCF7</accession>
<sequence length="92" mass="10416">MNDIIKTISYIDNVVDQLDSRAEQLKDLAFTLWHSMQSTDFGSPVSPQHINTAFLLYSLLEEFSEDMFEPLTELNELYSSLNAKQVGGEANV</sequence>
<gene>
    <name evidence="1" type="ORF">B5G26_04255</name>
</gene>
<reference evidence="2" key="1">
    <citation type="submission" date="2017-04" db="EMBL/GenBank/DDBJ databases">
        <title>Function of individual gut microbiota members based on whole genome sequencing of pure cultures obtained from chicken caecum.</title>
        <authorList>
            <person name="Medvecky M."/>
            <person name="Cejkova D."/>
            <person name="Polansky O."/>
            <person name="Karasova D."/>
            <person name="Kubasova T."/>
            <person name="Cizek A."/>
            <person name="Rychlik I."/>
        </authorList>
    </citation>
    <scope>NUCLEOTIDE SEQUENCE [LARGE SCALE GENOMIC DNA]</scope>
    <source>
        <strain evidence="2">An75</strain>
    </source>
</reference>
<dbReference type="Proteomes" id="UP000195455">
    <property type="component" value="Unassembled WGS sequence"/>
</dbReference>
<dbReference type="RefSeq" id="WP_087988828.1">
    <property type="nucleotide sequence ID" value="NZ_CALHYR010000090.1"/>
</dbReference>
<evidence type="ECO:0000313" key="2">
    <source>
        <dbReference type="Proteomes" id="UP000195455"/>
    </source>
</evidence>
<dbReference type="AlphaFoldDB" id="A0A1Y3UCF7"/>
<proteinExistence type="predicted"/>
<name>A0A1Y3UCF7_9FIRM</name>
<comment type="caution">
    <text evidence="1">The sequence shown here is derived from an EMBL/GenBank/DDBJ whole genome shotgun (WGS) entry which is preliminary data.</text>
</comment>
<organism evidence="1 2">
    <name type="scientific">Anaerotignum lactatifermentans</name>
    <dbReference type="NCBI Taxonomy" id="160404"/>
    <lineage>
        <taxon>Bacteria</taxon>
        <taxon>Bacillati</taxon>
        <taxon>Bacillota</taxon>
        <taxon>Clostridia</taxon>
        <taxon>Lachnospirales</taxon>
        <taxon>Anaerotignaceae</taxon>
        <taxon>Anaerotignum</taxon>
    </lineage>
</organism>
<evidence type="ECO:0000313" key="1">
    <source>
        <dbReference type="EMBL" id="OUN44858.1"/>
    </source>
</evidence>
<protein>
    <submittedName>
        <fullName evidence="1">Uncharacterized protein</fullName>
    </submittedName>
</protein>